<proteinExistence type="predicted"/>
<reference evidence="1" key="2">
    <citation type="submission" date="2015-01" db="EMBL/GenBank/DDBJ databases">
        <authorList>
            <person name="Xiang T."/>
            <person name="Song Y."/>
            <person name="Huang L."/>
            <person name="Wang B."/>
            <person name="Wu P."/>
        </authorList>
    </citation>
    <scope>NUCLEOTIDE SEQUENCE</scope>
    <source>
        <strain evidence="1">RW10S1</strain>
    </source>
</reference>
<accession>A0A0N9MHK8</accession>
<protein>
    <submittedName>
        <fullName evidence="1">Uncharacterized protein</fullName>
    </submittedName>
</protein>
<organism evidence="1">
    <name type="scientific">Pseudomonas putida</name>
    <name type="common">Arthrobacter siderocapsulatus</name>
    <dbReference type="NCBI Taxonomy" id="303"/>
    <lineage>
        <taxon>Bacteria</taxon>
        <taxon>Pseudomonadati</taxon>
        <taxon>Pseudomonadota</taxon>
        <taxon>Gammaproteobacteria</taxon>
        <taxon>Pseudomonadales</taxon>
        <taxon>Pseudomonadaceae</taxon>
        <taxon>Pseudomonas</taxon>
    </lineage>
</organism>
<reference evidence="1" key="1">
    <citation type="journal article" date="2015" name="Genome Biol. Evol.">
        <title>Different Ancestries of R Tailocins in Rhizospheric Pseudomonas Isolates.</title>
        <authorList>
            <person name="Ghequire M.G."/>
            <person name="Dillen Y."/>
            <person name="Lambrichts I."/>
            <person name="Proost P."/>
            <person name="Wattiez R."/>
            <person name="De Mot R."/>
        </authorList>
    </citation>
    <scope>NUCLEOTIDE SEQUENCE</scope>
    <source>
        <strain evidence="1">RW10S1</strain>
    </source>
</reference>
<dbReference type="EMBL" id="KP698092">
    <property type="protein sequence ID" value="ALG76554.1"/>
    <property type="molecule type" value="Genomic_DNA"/>
</dbReference>
<sequence>MTMSYSDMVWWLAP</sequence>
<name>A0A0N9MHK8_PSEPU</name>
<evidence type="ECO:0000313" key="1">
    <source>
        <dbReference type="EMBL" id="ALG76554.1"/>
    </source>
</evidence>